<protein>
    <submittedName>
        <fullName evidence="2">DUF6677 family protein</fullName>
    </submittedName>
</protein>
<evidence type="ECO:0000256" key="1">
    <source>
        <dbReference type="SAM" id="Phobius"/>
    </source>
</evidence>
<name>A0ABW0K9P4_9BACL</name>
<gene>
    <name evidence="2" type="ORF">ACFPOG_17455</name>
</gene>
<feature type="transmembrane region" description="Helical" evidence="1">
    <location>
        <begin position="38"/>
        <end position="55"/>
    </location>
</feature>
<keyword evidence="1" id="KW-1133">Transmembrane helix</keyword>
<feature type="transmembrane region" description="Helical" evidence="1">
    <location>
        <begin position="87"/>
        <end position="109"/>
    </location>
</feature>
<dbReference type="Proteomes" id="UP001596044">
    <property type="component" value="Unassembled WGS sequence"/>
</dbReference>
<evidence type="ECO:0000313" key="2">
    <source>
        <dbReference type="EMBL" id="MFC5450039.1"/>
    </source>
</evidence>
<accession>A0ABW0K9P4</accession>
<reference evidence="3" key="1">
    <citation type="journal article" date="2019" name="Int. J. Syst. Evol. Microbiol.">
        <title>The Global Catalogue of Microorganisms (GCM) 10K type strain sequencing project: providing services to taxonomists for standard genome sequencing and annotation.</title>
        <authorList>
            <consortium name="The Broad Institute Genomics Platform"/>
            <consortium name="The Broad Institute Genome Sequencing Center for Infectious Disease"/>
            <person name="Wu L."/>
            <person name="Ma J."/>
        </authorList>
    </citation>
    <scope>NUCLEOTIDE SEQUENCE [LARGE SCALE GENOMIC DNA]</scope>
    <source>
        <strain evidence="3">KACC 11904</strain>
    </source>
</reference>
<proteinExistence type="predicted"/>
<feature type="transmembrane region" description="Helical" evidence="1">
    <location>
        <begin position="62"/>
        <end position="81"/>
    </location>
</feature>
<dbReference type="RefSeq" id="WP_270880721.1">
    <property type="nucleotide sequence ID" value="NZ_JAQFVF010000035.1"/>
</dbReference>
<evidence type="ECO:0000313" key="3">
    <source>
        <dbReference type="Proteomes" id="UP001596044"/>
    </source>
</evidence>
<keyword evidence="1" id="KW-0472">Membrane</keyword>
<sequence>MNSSSEQHYEMPQFPAQDELRQPAFYTPYYPMPKKRKWVAGLLALLVPGTGHYYLGFMQRGLFFMMLIILDIFTITTLVTLDQPSKVPMVTLFALLIPVVYFYNIFDALQATDNVNRRLEFGEAAGPMQDPLQQLFRGNNMGILLVIVGVLCFLLSSKPRWFAGIFEMLGSYIGSIVLIVAGFVMFLLESRKNRAE</sequence>
<feature type="transmembrane region" description="Helical" evidence="1">
    <location>
        <begin position="138"/>
        <end position="157"/>
    </location>
</feature>
<dbReference type="EMBL" id="JBHSMJ010000024">
    <property type="protein sequence ID" value="MFC5450039.1"/>
    <property type="molecule type" value="Genomic_DNA"/>
</dbReference>
<keyword evidence="1" id="KW-0812">Transmembrane</keyword>
<organism evidence="2 3">
    <name type="scientific">Paenibacillus aestuarii</name>
    <dbReference type="NCBI Taxonomy" id="516965"/>
    <lineage>
        <taxon>Bacteria</taxon>
        <taxon>Bacillati</taxon>
        <taxon>Bacillota</taxon>
        <taxon>Bacilli</taxon>
        <taxon>Bacillales</taxon>
        <taxon>Paenibacillaceae</taxon>
        <taxon>Paenibacillus</taxon>
    </lineage>
</organism>
<keyword evidence="3" id="KW-1185">Reference proteome</keyword>
<feature type="transmembrane region" description="Helical" evidence="1">
    <location>
        <begin position="169"/>
        <end position="188"/>
    </location>
</feature>
<comment type="caution">
    <text evidence="2">The sequence shown here is derived from an EMBL/GenBank/DDBJ whole genome shotgun (WGS) entry which is preliminary data.</text>
</comment>